<evidence type="ECO:0000256" key="1">
    <source>
        <dbReference type="ARBA" id="ARBA00022450"/>
    </source>
</evidence>
<proteinExistence type="inferred from homology"/>
<dbReference type="Pfam" id="PF00550">
    <property type="entry name" value="PP-binding"/>
    <property type="match status" value="3"/>
</dbReference>
<organism evidence="7 8">
    <name type="scientific">Paraconiothyrium brasiliense</name>
    <dbReference type="NCBI Taxonomy" id="300254"/>
    <lineage>
        <taxon>Eukaryota</taxon>
        <taxon>Fungi</taxon>
        <taxon>Dikarya</taxon>
        <taxon>Ascomycota</taxon>
        <taxon>Pezizomycotina</taxon>
        <taxon>Dothideomycetes</taxon>
        <taxon>Pleosporomycetidae</taxon>
        <taxon>Pleosporales</taxon>
        <taxon>Massarineae</taxon>
        <taxon>Didymosphaeriaceae</taxon>
        <taxon>Paraconiothyrium</taxon>
    </lineage>
</organism>
<dbReference type="PANTHER" id="PTHR45527">
    <property type="entry name" value="NONRIBOSOMAL PEPTIDE SYNTHETASE"/>
    <property type="match status" value="1"/>
</dbReference>
<dbReference type="InterPro" id="IPR023213">
    <property type="entry name" value="CAT-like_dom_sf"/>
</dbReference>
<dbReference type="InterPro" id="IPR000873">
    <property type="entry name" value="AMP-dep_synth/lig_dom"/>
</dbReference>
<dbReference type="InterPro" id="IPR006162">
    <property type="entry name" value="Ppantetheine_attach_site"/>
</dbReference>
<dbReference type="EMBL" id="JAKJXO020000023">
    <property type="protein sequence ID" value="KAL1591655.1"/>
    <property type="molecule type" value="Genomic_DNA"/>
</dbReference>
<dbReference type="PROSITE" id="PS50075">
    <property type="entry name" value="CARRIER"/>
    <property type="match status" value="3"/>
</dbReference>
<dbReference type="Gene3D" id="1.10.1200.10">
    <property type="entry name" value="ACP-like"/>
    <property type="match status" value="3"/>
</dbReference>
<dbReference type="Gene3D" id="3.30.559.10">
    <property type="entry name" value="Chloramphenicol acetyltransferase-like domain"/>
    <property type="match status" value="2"/>
</dbReference>
<dbReference type="SUPFAM" id="SSF56801">
    <property type="entry name" value="Acetyl-CoA synthetase-like"/>
    <property type="match status" value="1"/>
</dbReference>
<dbReference type="NCBIfam" id="TIGR01733">
    <property type="entry name" value="AA-adenyl-dom"/>
    <property type="match status" value="1"/>
</dbReference>
<dbReference type="Pfam" id="PF00501">
    <property type="entry name" value="AMP-binding"/>
    <property type="match status" value="1"/>
</dbReference>
<dbReference type="Gene3D" id="3.30.559.30">
    <property type="entry name" value="Nonribosomal peptide synthetase, condensation domain"/>
    <property type="match status" value="2"/>
</dbReference>
<evidence type="ECO:0000256" key="5">
    <source>
        <dbReference type="SAM" id="MobiDB-lite"/>
    </source>
</evidence>
<keyword evidence="3" id="KW-0436">Ligase</keyword>
<dbReference type="SUPFAM" id="SSF52777">
    <property type="entry name" value="CoA-dependent acyltransferases"/>
    <property type="match status" value="4"/>
</dbReference>
<dbReference type="CDD" id="cd19545">
    <property type="entry name" value="FUM14_C_NRPS-like"/>
    <property type="match status" value="1"/>
</dbReference>
<protein>
    <submittedName>
        <fullName evidence="7">Non-ribosomal peptide synthetase</fullName>
    </submittedName>
</protein>
<dbReference type="InterPro" id="IPR009081">
    <property type="entry name" value="PP-bd_ACP"/>
</dbReference>
<dbReference type="Pfam" id="PF00668">
    <property type="entry name" value="Condensation"/>
    <property type="match status" value="2"/>
</dbReference>
<evidence type="ECO:0000313" key="8">
    <source>
        <dbReference type="Proteomes" id="UP001521785"/>
    </source>
</evidence>
<comment type="caution">
    <text evidence="7">The sequence shown here is derived from an EMBL/GenBank/DDBJ whole genome shotgun (WGS) entry which is preliminary data.</text>
</comment>
<comment type="similarity">
    <text evidence="4">Belongs to the NRP synthetase family.</text>
</comment>
<evidence type="ECO:0000256" key="2">
    <source>
        <dbReference type="ARBA" id="ARBA00022553"/>
    </source>
</evidence>
<dbReference type="PROSITE" id="PS00012">
    <property type="entry name" value="PHOSPHOPANTETHEINE"/>
    <property type="match status" value="2"/>
</dbReference>
<keyword evidence="8" id="KW-1185">Reference proteome</keyword>
<dbReference type="SMART" id="SM00823">
    <property type="entry name" value="PKS_PP"/>
    <property type="match status" value="3"/>
</dbReference>
<keyword evidence="2" id="KW-0597">Phosphoprotein</keyword>
<name>A0ABR3QHM2_9PLEO</name>
<dbReference type="InterPro" id="IPR020806">
    <property type="entry name" value="PKS_PP-bd"/>
</dbReference>
<evidence type="ECO:0000313" key="7">
    <source>
        <dbReference type="EMBL" id="KAL1591655.1"/>
    </source>
</evidence>
<feature type="domain" description="Carrier" evidence="6">
    <location>
        <begin position="1375"/>
        <end position="1451"/>
    </location>
</feature>
<dbReference type="InterPro" id="IPR036736">
    <property type="entry name" value="ACP-like_sf"/>
</dbReference>
<feature type="domain" description="Carrier" evidence="6">
    <location>
        <begin position="806"/>
        <end position="881"/>
    </location>
</feature>
<evidence type="ECO:0000259" key="6">
    <source>
        <dbReference type="PROSITE" id="PS50075"/>
    </source>
</evidence>
<dbReference type="PROSITE" id="PS00455">
    <property type="entry name" value="AMP_BINDING"/>
    <property type="match status" value="1"/>
</dbReference>
<dbReference type="InterPro" id="IPR045851">
    <property type="entry name" value="AMP-bd_C_sf"/>
</dbReference>
<gene>
    <name evidence="7" type="primary">NPS6</name>
    <name evidence="7" type="ORF">SLS60_011653</name>
</gene>
<dbReference type="SUPFAM" id="SSF47336">
    <property type="entry name" value="ACP-like"/>
    <property type="match status" value="3"/>
</dbReference>
<feature type="region of interest" description="Disordered" evidence="5">
    <location>
        <begin position="21"/>
        <end position="44"/>
    </location>
</feature>
<dbReference type="PANTHER" id="PTHR45527:SF3">
    <property type="entry name" value="SIDEROPHORE SYNTHETASE (EUROFUNG)"/>
    <property type="match status" value="1"/>
</dbReference>
<evidence type="ECO:0000256" key="4">
    <source>
        <dbReference type="ARBA" id="ARBA00029454"/>
    </source>
</evidence>
<dbReference type="InterPro" id="IPR001242">
    <property type="entry name" value="Condensation_dom"/>
</dbReference>
<dbReference type="CDD" id="cd05918">
    <property type="entry name" value="A_NRPS_SidN3_like"/>
    <property type="match status" value="1"/>
</dbReference>
<dbReference type="InterPro" id="IPR042099">
    <property type="entry name" value="ANL_N_sf"/>
</dbReference>
<accession>A0ABR3QHM2</accession>
<dbReference type="Gene3D" id="3.30.300.30">
    <property type="match status" value="1"/>
</dbReference>
<sequence>MLGSFYEQAWDFGRRIEAYTENEPNSSRNSNNKGVNRRKRMHLRKSEETVRFAEPVDADSGSAASGMFKDQAECHSRQRQDVKNVNEVEVAIPEELEVDALLEAYFASWILFLHRYQRDALDQFGWTTSVSNVFYSVSAGDLYFPNLHNVADLLSATRKLRPSFNLKDLATLPVFSFQDGINDEWKFGVDLKLRPQHIQVSACRAGLAQWQASSQLRSFARILEIVLQDHSHTLARILDLTESELDDIWSWTTPLPETINKCMHDIISQKTQSQPNKTAVEAWDGNFTYQQVDQYSTELAQNLRLLDDTEDQIVPVLFEKSRWTMVAVLAVMKAGACFALLDPAQPEGRLSTIVQQTKAKLLVSSKAQAALAARVADGATVVPISHSRFAKIYRPYAEQLPRTSLPPVSPSAPMYIQFTSGSTGLPKGCMLSHYNFTSGAIPRAHTVGYRETSRVLDFASYAFDVSIDSMLCTLASGGTLCTPSDERRMNDLSGAMRDMRVNWAGMTPSVVRTLDPDIIPSLATLAVGGEGISASDAASWRQKTTVVNCYGPSECTVGATYNNAVGTKPYISMGKGTGCSVWVVDPTDHNKIVPPGVVGELLIEGPIVGYGYLNNLEKTQEVFIENPAFLTAGGPNTPGRRGRLYKTGDLVRYDPDGNGEVIFVGRGDQQVKLRGQRIELAEIEFNMLKHLPKDTRVAAEVIKPGGTGEPTLIAFVAEPREDNQQHLDGDVFATFSNNFQRALQSMTTHLSKDLPVYMVPSAYIPLWKMPLLVSWKTDRKRLREIGSSITRQDLRKFSAAMSSKTEAKSEMALRLEKLWAKVLGGDADFDSTDNFFSMGGDSLRAMKLVAAAREENIALSVPDIMLNPTLAAMASKSKTTHADRETEVPAFSLLPKSWDVSSAQAETARACGTESSLIEDVYPCTPLQEGLMALSAKFADAYVAQRVVELPVHAAEKLAKAIELVAQHSPILRTRIVNVSNHGLFQVVLKDGQLPREHGDNLAEYLARDQEEHMDLGTALFRYGLVSKHGNDKAHVVLTSHHAIYDGWSMPLIFERVNSAYKDMEIRRPVGFNHFIKYLTQLDPSASEGYWRELLDGASPHQFPTLPHKGYITRADSLLEHYVKVPSSVNSNFTVATIIRGAWALVSSLYMGHKDIVFGETLTGRSAPVAGIEEIEGPMITTVPIRTKVDPNMQISEYLNAVHTQTVQQMPHEHFGLQNIRRLSRDAREACELRTGLVLHPKEDNVPDQTNNIEDAPANGFLPSDDAEAAREALKFNTYALMLVCTLDDNGFLIMASFDSKCIASPVMERVLRVLDRVVTAFLERPEGQLGSATALDPEELEDASAFKPTDVPQDDEVEVQTNAHVDQLAPGQSQTLTTRETELRALLSRILGLSETDVGRNDTFFDLGGDSISAMKLVSEARTQGLKLTVAQIFSSSSLAELAQAAGNEKEEKLIQILSRVLAIPNEEITPNDSFFELGGDSISAMRLVGECRAQGLGVTVPQIFQSRSISELAPLVDELTSTKSNEVSLAPFAALGDETDAYSVERIQPLLENSAWKIRDVYPTRPLQKVAVDGTVQLPRYSLRYELIKFDAAIDKAKLAQSCQEVVARNEILRTVFVELSGRCLGVVVDSLEAPFQEIPIPDPEEKNSFIHSWINADTEAPKPYGSSFVGFTLFTAHHDSLTLAFRISHAQYDEMCLPLLFAQLSALYSDSAVPETLPFTHHVNHVVQSSIPSSIPYWRDLLHSSRLSVLRPNIPLTTRTSTSIYREFDISSRPKQITIGSLPTAAWSVVLARRLNTRDVLFGEVVTGRNLGVAGADRVVGPSWQYAPFRSTFTPDTTYRSLLQSVQDQHIASSVHEGMALEEIVQHCTDWDPTETTWFDSVVHQAPRYWVEKMAFGAVKAEFETVYPHQEPLREWKVQAFVLDEGKKLGVEIVTFEEWRSVGEEVVGEIGEVLGALCGKGEGRVFE</sequence>
<dbReference type="Proteomes" id="UP001521785">
    <property type="component" value="Unassembled WGS sequence"/>
</dbReference>
<feature type="domain" description="Carrier" evidence="6">
    <location>
        <begin position="1446"/>
        <end position="1522"/>
    </location>
</feature>
<keyword evidence="1" id="KW-0596">Phosphopantetheine</keyword>
<dbReference type="InterPro" id="IPR020845">
    <property type="entry name" value="AMP-binding_CS"/>
</dbReference>
<reference evidence="7 8" key="1">
    <citation type="submission" date="2024-02" db="EMBL/GenBank/DDBJ databases">
        <title>De novo assembly and annotation of 12 fungi associated with fruit tree decline syndrome in Ontario, Canada.</title>
        <authorList>
            <person name="Sulman M."/>
            <person name="Ellouze W."/>
            <person name="Ilyukhin E."/>
        </authorList>
    </citation>
    <scope>NUCLEOTIDE SEQUENCE [LARGE SCALE GENOMIC DNA]</scope>
    <source>
        <strain evidence="7 8">M42-189</strain>
    </source>
</reference>
<evidence type="ECO:0000256" key="3">
    <source>
        <dbReference type="ARBA" id="ARBA00022598"/>
    </source>
</evidence>
<dbReference type="InterPro" id="IPR010071">
    <property type="entry name" value="AA_adenyl_dom"/>
</dbReference>
<dbReference type="SMART" id="SM01294">
    <property type="entry name" value="PKS_PP_betabranch"/>
    <property type="match status" value="1"/>
</dbReference>
<dbReference type="Gene3D" id="3.40.50.12780">
    <property type="entry name" value="N-terminal domain of ligase-like"/>
    <property type="match status" value="1"/>
</dbReference>